<dbReference type="GO" id="GO:0005875">
    <property type="term" value="C:microtubule associated complex"/>
    <property type="evidence" value="ECO:0007669"/>
    <property type="project" value="TreeGrafter"/>
</dbReference>
<dbReference type="GO" id="GO:0007018">
    <property type="term" value="P:microtubule-based movement"/>
    <property type="evidence" value="ECO:0007669"/>
    <property type="project" value="InterPro"/>
</dbReference>
<evidence type="ECO:0000256" key="5">
    <source>
        <dbReference type="SAM" id="MobiDB-lite"/>
    </source>
</evidence>
<dbReference type="InterPro" id="IPR027417">
    <property type="entry name" value="P-loop_NTPase"/>
</dbReference>
<dbReference type="GO" id="GO:0005874">
    <property type="term" value="C:microtubule"/>
    <property type="evidence" value="ECO:0007669"/>
    <property type="project" value="UniProtKB-KW"/>
</dbReference>
<dbReference type="SUPFAM" id="SSF52540">
    <property type="entry name" value="P-loop containing nucleoside triphosphate hydrolases"/>
    <property type="match status" value="1"/>
</dbReference>
<dbReference type="Pfam" id="PF00225">
    <property type="entry name" value="Kinesin"/>
    <property type="match status" value="1"/>
</dbReference>
<dbReference type="EMBL" id="OX459118">
    <property type="protein sequence ID" value="CAI9092248.1"/>
    <property type="molecule type" value="Genomic_DNA"/>
</dbReference>
<dbReference type="PRINTS" id="PR00380">
    <property type="entry name" value="KINESINHEAVY"/>
</dbReference>
<evidence type="ECO:0000313" key="8">
    <source>
        <dbReference type="Proteomes" id="UP001161247"/>
    </source>
</evidence>
<dbReference type="PANTHER" id="PTHR47969:SF9">
    <property type="entry name" value="KINESIN-LIKE PROTEIN"/>
    <property type="match status" value="1"/>
</dbReference>
<dbReference type="GO" id="GO:0008017">
    <property type="term" value="F:microtubule binding"/>
    <property type="evidence" value="ECO:0007669"/>
    <property type="project" value="InterPro"/>
</dbReference>
<keyword evidence="4" id="KW-0067">ATP-binding</keyword>
<protein>
    <submittedName>
        <fullName evidence="7">OLC1v1027440C1</fullName>
    </submittedName>
</protein>
<sequence>MASSAADSNLRTLHLCPSPRVRIVGRIRSFTERESEALNQDSKPWITVRHNEDGASSDSGVILSCTDQSSSRKDGPYKLDYCYEQHQGNDTIFSREIKPLISDVLNGRNASVIAYGAKGSGKTYTIQGTQDKPGIAALSMAELLSKSQEAGDVVSVSILEVHQEHAFDLLDPKHSEVQVLGDGRGKINLKGLTQVPVKSVPDFENLYISKLNISKPVQKMPLEPPKRSHKCLMMHVSKVDDNSNKKLVGKMLFIDLAGYEDGRRSSREGVAFQEATKTNRSLQALMNVVYALNTNESHVPYRESKLTRIFQESLDGINHVVMLTCLNPHFCPDTLHVLGLASRSCQSTNHLLSSFTKSTKSSSRQELFLSQRKMKPSTTPNTLKKRAVSTVHASTKKASMSKGRQLLDGAKKVYSNQPEQDGDYSVKKLDFETDDPKALALVPLIKDSQDDKSTFDHDLNSVPEGEVSSTDKLVSDSSSYVEPKEDACVADHPLTALPLELVPHENSISGYPSEMKFKENDASVNNVKNSLDVDPQCISMNSPLEDGKEKKHIDTNAGGSPTLTARLQEMSYLFKSFCTSTPLSVRVPEDSCAQLSVQAGYPSDLIEPKTPTIEHGANLGQRLEATKFTTPLNRLYTRSSGMKDSLVQEYLKFLNTADKEELKELKGIGEKRATYILKLREQSPEPFKNLDDLQDIGLSAKQVKGMMKKMAGEFFS</sequence>
<proteinExistence type="inferred from homology"/>
<dbReference type="PANTHER" id="PTHR47969">
    <property type="entry name" value="CHROMOSOME-ASSOCIATED KINESIN KIF4A-RELATED"/>
    <property type="match status" value="1"/>
</dbReference>
<dbReference type="PROSITE" id="PS50067">
    <property type="entry name" value="KINESIN_MOTOR_2"/>
    <property type="match status" value="1"/>
</dbReference>
<feature type="domain" description="Kinesin motor" evidence="6">
    <location>
        <begin position="20"/>
        <end position="347"/>
    </location>
</feature>
<name>A0AAV1CCI1_OLDCO</name>
<dbReference type="InterPro" id="IPR036961">
    <property type="entry name" value="Kinesin_motor_dom_sf"/>
</dbReference>
<dbReference type="GO" id="GO:0003777">
    <property type="term" value="F:microtubule motor activity"/>
    <property type="evidence" value="ECO:0007669"/>
    <property type="project" value="InterPro"/>
</dbReference>
<dbReference type="GO" id="GO:0051231">
    <property type="term" value="P:spindle elongation"/>
    <property type="evidence" value="ECO:0007669"/>
    <property type="project" value="TreeGrafter"/>
</dbReference>
<dbReference type="Proteomes" id="UP001161247">
    <property type="component" value="Chromosome 1"/>
</dbReference>
<evidence type="ECO:0000256" key="1">
    <source>
        <dbReference type="ARBA" id="ARBA00022701"/>
    </source>
</evidence>
<dbReference type="InterPro" id="IPR010994">
    <property type="entry name" value="RuvA_2-like"/>
</dbReference>
<evidence type="ECO:0000256" key="4">
    <source>
        <dbReference type="PROSITE-ProRule" id="PRU00283"/>
    </source>
</evidence>
<feature type="compositionally biased region" description="Basic and acidic residues" evidence="5">
    <location>
        <begin position="450"/>
        <end position="459"/>
    </location>
</feature>
<keyword evidence="4" id="KW-0547">Nucleotide-binding</keyword>
<dbReference type="AlphaFoldDB" id="A0AAV1CCI1"/>
<dbReference type="GO" id="GO:0007052">
    <property type="term" value="P:mitotic spindle organization"/>
    <property type="evidence" value="ECO:0007669"/>
    <property type="project" value="TreeGrafter"/>
</dbReference>
<evidence type="ECO:0000256" key="3">
    <source>
        <dbReference type="ARBA" id="ARBA00061615"/>
    </source>
</evidence>
<gene>
    <name evidence="7" type="ORF">OLC1_LOCUS3964</name>
</gene>
<organism evidence="7 8">
    <name type="scientific">Oldenlandia corymbosa var. corymbosa</name>
    <dbReference type="NCBI Taxonomy" id="529605"/>
    <lineage>
        <taxon>Eukaryota</taxon>
        <taxon>Viridiplantae</taxon>
        <taxon>Streptophyta</taxon>
        <taxon>Embryophyta</taxon>
        <taxon>Tracheophyta</taxon>
        <taxon>Spermatophyta</taxon>
        <taxon>Magnoliopsida</taxon>
        <taxon>eudicotyledons</taxon>
        <taxon>Gunneridae</taxon>
        <taxon>Pentapetalae</taxon>
        <taxon>asterids</taxon>
        <taxon>lamiids</taxon>
        <taxon>Gentianales</taxon>
        <taxon>Rubiaceae</taxon>
        <taxon>Rubioideae</taxon>
        <taxon>Spermacoceae</taxon>
        <taxon>Hedyotis-Oldenlandia complex</taxon>
        <taxon>Oldenlandia</taxon>
    </lineage>
</organism>
<dbReference type="Gene3D" id="1.10.150.280">
    <property type="entry name" value="AF1531-like domain"/>
    <property type="match status" value="1"/>
</dbReference>
<dbReference type="GO" id="GO:0005524">
    <property type="term" value="F:ATP binding"/>
    <property type="evidence" value="ECO:0007669"/>
    <property type="project" value="UniProtKB-UniRule"/>
</dbReference>
<evidence type="ECO:0000256" key="2">
    <source>
        <dbReference type="ARBA" id="ARBA00023175"/>
    </source>
</evidence>
<dbReference type="Pfam" id="PF12836">
    <property type="entry name" value="HHH_3"/>
    <property type="match status" value="1"/>
</dbReference>
<dbReference type="FunFam" id="1.10.150.280:FF:000003">
    <property type="entry name" value="Kinesin-like protein KIN-10C"/>
    <property type="match status" value="1"/>
</dbReference>
<keyword evidence="1" id="KW-0493">Microtubule</keyword>
<dbReference type="Gene3D" id="3.40.850.10">
    <property type="entry name" value="Kinesin motor domain"/>
    <property type="match status" value="1"/>
</dbReference>
<keyword evidence="2 4" id="KW-0505">Motor protein</keyword>
<reference evidence="7" key="1">
    <citation type="submission" date="2023-03" db="EMBL/GenBank/DDBJ databases">
        <authorList>
            <person name="Julca I."/>
        </authorList>
    </citation>
    <scope>NUCLEOTIDE SEQUENCE</scope>
</reference>
<dbReference type="SMART" id="SM00129">
    <property type="entry name" value="KISc"/>
    <property type="match status" value="1"/>
</dbReference>
<dbReference type="SUPFAM" id="SSF47781">
    <property type="entry name" value="RuvA domain 2-like"/>
    <property type="match status" value="1"/>
</dbReference>
<evidence type="ECO:0000259" key="6">
    <source>
        <dbReference type="PROSITE" id="PS50067"/>
    </source>
</evidence>
<dbReference type="InterPro" id="IPR001752">
    <property type="entry name" value="Kinesin_motor_dom"/>
</dbReference>
<comment type="similarity">
    <text evidence="3">Belongs to the TRAFAC class myosin-kinesin ATPase superfamily. Kinesin family. KIN-10 subfamily.</text>
</comment>
<evidence type="ECO:0000313" key="7">
    <source>
        <dbReference type="EMBL" id="CAI9092248.1"/>
    </source>
</evidence>
<feature type="region of interest" description="Disordered" evidence="5">
    <location>
        <begin position="450"/>
        <end position="473"/>
    </location>
</feature>
<feature type="binding site" evidence="4">
    <location>
        <begin position="116"/>
        <end position="123"/>
    </location>
    <ligand>
        <name>ATP</name>
        <dbReference type="ChEBI" id="CHEBI:30616"/>
    </ligand>
</feature>
<dbReference type="InterPro" id="IPR027640">
    <property type="entry name" value="Kinesin-like_fam"/>
</dbReference>
<accession>A0AAV1CCI1</accession>
<keyword evidence="8" id="KW-1185">Reference proteome</keyword>